<dbReference type="Proteomes" id="UP000199032">
    <property type="component" value="Unassembled WGS sequence"/>
</dbReference>
<protein>
    <submittedName>
        <fullName evidence="1">Putative AfsR-like transcriptional regulator</fullName>
    </submittedName>
</protein>
<evidence type="ECO:0000313" key="1">
    <source>
        <dbReference type="EMBL" id="CUS37834.1"/>
    </source>
</evidence>
<gene>
    <name evidence="1" type="ORF">COMA1_40281</name>
</gene>
<sequence length="308" mass="33793">MNDIEPIDRTLALIKHLVPQAYARAQGILGNVRDALTASIWPDMAFRFSSLTNTGYPIEFAWSSRNRDLRFTFEAAPAEIPDHQRLPQALATLAALGVHGFHAVDGLQRAQIDTQLQFGAWIGARCSEKDVAYKLYVELPSALVSSSWVQSVLDKSAITIPRPHMLWRMAGLSTTGGIELYARTTNLEAMTLRSLVHQLDGNSVTFLELVEGCVRQRELPATSGISLAFDTTGAFAGLTLFVIAKHLYSSDDHVRNALLALAKPNGYDTALYEALSGGTEDGLWRHGMIGIGFQREVGTWIQTGLRPV</sequence>
<dbReference type="EMBL" id="CZQA01000010">
    <property type="protein sequence ID" value="CUS37834.1"/>
    <property type="molecule type" value="Genomic_DNA"/>
</dbReference>
<dbReference type="AlphaFoldDB" id="A0A0S4LM64"/>
<dbReference type="STRING" id="1742972.COMA1_40281"/>
<name>A0A0S4LM64_9BACT</name>
<proteinExistence type="predicted"/>
<dbReference type="OrthoDB" id="5188586at2"/>
<evidence type="ECO:0000313" key="2">
    <source>
        <dbReference type="Proteomes" id="UP000199032"/>
    </source>
</evidence>
<organism evidence="1 2">
    <name type="scientific">Candidatus Nitrospira nitrosa</name>
    <dbReference type="NCBI Taxonomy" id="1742972"/>
    <lineage>
        <taxon>Bacteria</taxon>
        <taxon>Pseudomonadati</taxon>
        <taxon>Nitrospirota</taxon>
        <taxon>Nitrospiria</taxon>
        <taxon>Nitrospirales</taxon>
        <taxon>Nitrospiraceae</taxon>
        <taxon>Nitrospira</taxon>
    </lineage>
</organism>
<reference evidence="1 2" key="1">
    <citation type="submission" date="2015-10" db="EMBL/GenBank/DDBJ databases">
        <authorList>
            <person name="Gilbert D.G."/>
        </authorList>
    </citation>
    <scope>NUCLEOTIDE SEQUENCE [LARGE SCALE GENOMIC DNA]</scope>
    <source>
        <strain evidence="1">COMA1</strain>
    </source>
</reference>
<dbReference type="RefSeq" id="WP_090750328.1">
    <property type="nucleotide sequence ID" value="NZ_CZQA01000010.1"/>
</dbReference>
<accession>A0A0S4LM64</accession>
<keyword evidence="2" id="KW-1185">Reference proteome</keyword>